<dbReference type="Proteomes" id="UP000649328">
    <property type="component" value="Unassembled WGS sequence"/>
</dbReference>
<evidence type="ECO:0000313" key="1">
    <source>
        <dbReference type="EMBL" id="KAF7999440.1"/>
    </source>
</evidence>
<organism evidence="1 2">
    <name type="scientific">Metschnikowia pulcherrima</name>
    <dbReference type="NCBI Taxonomy" id="27326"/>
    <lineage>
        <taxon>Eukaryota</taxon>
        <taxon>Fungi</taxon>
        <taxon>Dikarya</taxon>
        <taxon>Ascomycota</taxon>
        <taxon>Saccharomycotina</taxon>
        <taxon>Pichiomycetes</taxon>
        <taxon>Metschnikowiaceae</taxon>
        <taxon>Metschnikowia</taxon>
    </lineage>
</organism>
<sequence>MPEHANIGTVHALQPNVEGLALANFGDLIAEIDGIIQEAAKPASARIHEDSPSTKRESWICNFLNFDRRRNSLLATGDYESENSDQEEFLEDYDTNGNYEHNERTGSLIEKCNENLSLGRRWITTKLLLDRIEKDTGYSDTTENTSTSEAANYERCPFEASIVDRTEKSPGEQRFLRFARKLSEYSTRNMDFDTISKSLSDYSEWVLRRVSKAETEELKEIVYAYRTLFRHLIRAMVWPCGDELRRLIQKIFYVRLMETEVVAEAARINREISATMTNFVEFPAKFLAYLQARLERCSPAFECLEKLSRKCHEEMVLLETEFNSNIEKFVSEIKDIAAIRVRALDLHEYFVKVFTGRKDFDEDYIHEWSRVAEYRRITLWYQDVNTARFQGLLAKNVSILSRTGKTILEILTMTHGSIQSARKVLSMTEEGSLVS</sequence>
<proteinExistence type="predicted"/>
<evidence type="ECO:0000313" key="2">
    <source>
        <dbReference type="Proteomes" id="UP000649328"/>
    </source>
</evidence>
<dbReference type="EMBL" id="JACBPP010000009">
    <property type="protein sequence ID" value="KAF7999440.1"/>
    <property type="molecule type" value="Genomic_DNA"/>
</dbReference>
<accession>A0A8H7GM09</accession>
<gene>
    <name evidence="1" type="ORF">HF325_006116</name>
</gene>
<keyword evidence="2" id="KW-1185">Reference proteome</keyword>
<dbReference type="OrthoDB" id="10304878at2759"/>
<dbReference type="AlphaFoldDB" id="A0A8H7GM09"/>
<reference evidence="1" key="1">
    <citation type="submission" date="2020-10" db="EMBL/GenBank/DDBJ databases">
        <title>The Whole-Genome Sequence of Metschnikowia persimmonesis, a Novel Endophytic Yeast Species Isolated from Medicinal Plant Diospyros kaki Thumb.</title>
        <authorList>
            <person name="Rahmat E."/>
            <person name="Kang Y."/>
        </authorList>
    </citation>
    <scope>NUCLEOTIDE SEQUENCE</scope>
    <source>
        <strain evidence="1">KIOM G15050</strain>
    </source>
</reference>
<protein>
    <submittedName>
        <fullName evidence="1">Uncharacterized protein</fullName>
    </submittedName>
</protein>
<comment type="caution">
    <text evidence="1">The sequence shown here is derived from an EMBL/GenBank/DDBJ whole genome shotgun (WGS) entry which is preliminary data.</text>
</comment>
<name>A0A8H7GM09_9ASCO</name>